<name>A0ABN6Z9F6_9FIRM</name>
<accession>A0ABN6Z9F6</accession>
<protein>
    <submittedName>
        <fullName evidence="1">Uncharacterized protein</fullName>
    </submittedName>
</protein>
<sequence length="67" mass="7598">MVWFQVYEVNRCGRATGYKVMKGRQQVGTLEYRDPCWIGAVSDGSKIVMKQDASVRAVVDWVVKITS</sequence>
<gene>
    <name evidence="1" type="ORF">T23_05660</name>
</gene>
<reference evidence="1" key="1">
    <citation type="journal article" date="2024" name="Int. J. Syst. Evol. Microbiol.">
        <title>Turicibacter faecis sp. nov., isolated from faeces of heart failure mouse model.</title>
        <authorList>
            <person name="Imamura Y."/>
            <person name="Motooka D."/>
            <person name="Nakajima Y."/>
            <person name="Ito S."/>
            <person name="Kitakaze M."/>
            <person name="Iida T."/>
            <person name="Nakamura S."/>
        </authorList>
    </citation>
    <scope>NUCLEOTIDE SEQUENCE</scope>
    <source>
        <strain evidence="1">TC023</strain>
    </source>
</reference>
<dbReference type="Proteomes" id="UP001432099">
    <property type="component" value="Chromosome"/>
</dbReference>
<dbReference type="EMBL" id="AP028127">
    <property type="protein sequence ID" value="BEH90464.1"/>
    <property type="molecule type" value="Genomic_DNA"/>
</dbReference>
<evidence type="ECO:0000313" key="1">
    <source>
        <dbReference type="EMBL" id="BEH90464.1"/>
    </source>
</evidence>
<proteinExistence type="predicted"/>
<dbReference type="RefSeq" id="WP_161832267.1">
    <property type="nucleotide sequence ID" value="NZ_AP028127.1"/>
</dbReference>
<keyword evidence="2" id="KW-1185">Reference proteome</keyword>
<evidence type="ECO:0000313" key="2">
    <source>
        <dbReference type="Proteomes" id="UP001432099"/>
    </source>
</evidence>
<organism evidence="1 2">
    <name type="scientific">Turicibacter faecis</name>
    <dbReference type="NCBI Taxonomy" id="2963365"/>
    <lineage>
        <taxon>Bacteria</taxon>
        <taxon>Bacillati</taxon>
        <taxon>Bacillota</taxon>
        <taxon>Erysipelotrichia</taxon>
        <taxon>Erysipelotrichales</taxon>
        <taxon>Turicibacteraceae</taxon>
        <taxon>Turicibacter</taxon>
    </lineage>
</organism>